<accession>A0A0J7MXX7</accession>
<sequence>MERRFTRDARLHQLYLEFMRQYEDLGYMTPVDPAQPSGELVSYLPHHGVMREASISTKLRVGFDNDYYRKFT</sequence>
<dbReference type="PaxDb" id="67767-A0A0J7MXX7"/>
<gene>
    <name evidence="1" type="ORF">RF55_16263</name>
</gene>
<dbReference type="Proteomes" id="UP000036403">
    <property type="component" value="Unassembled WGS sequence"/>
</dbReference>
<evidence type="ECO:0000313" key="1">
    <source>
        <dbReference type="EMBL" id="KMQ85275.1"/>
    </source>
</evidence>
<name>A0A0J7MXX7_LASNI</name>
<dbReference type="OrthoDB" id="5920040at2759"/>
<keyword evidence="2" id="KW-1185">Reference proteome</keyword>
<reference evidence="1 2" key="1">
    <citation type="submission" date="2015-04" db="EMBL/GenBank/DDBJ databases">
        <title>Lasius niger genome sequencing.</title>
        <authorList>
            <person name="Konorov E.A."/>
            <person name="Nikitin M.A."/>
            <person name="Kirill M.V."/>
            <person name="Chang P."/>
        </authorList>
    </citation>
    <scope>NUCLEOTIDE SEQUENCE [LARGE SCALE GENOMIC DNA]</scope>
    <source>
        <tissue evidence="1">Whole</tissue>
    </source>
</reference>
<dbReference type="AlphaFoldDB" id="A0A0J7MXX7"/>
<evidence type="ECO:0000313" key="2">
    <source>
        <dbReference type="Proteomes" id="UP000036403"/>
    </source>
</evidence>
<proteinExistence type="predicted"/>
<dbReference type="EMBL" id="LBMM01014210">
    <property type="protein sequence ID" value="KMQ85275.1"/>
    <property type="molecule type" value="Genomic_DNA"/>
</dbReference>
<organism evidence="1 2">
    <name type="scientific">Lasius niger</name>
    <name type="common">Black garden ant</name>
    <dbReference type="NCBI Taxonomy" id="67767"/>
    <lineage>
        <taxon>Eukaryota</taxon>
        <taxon>Metazoa</taxon>
        <taxon>Ecdysozoa</taxon>
        <taxon>Arthropoda</taxon>
        <taxon>Hexapoda</taxon>
        <taxon>Insecta</taxon>
        <taxon>Pterygota</taxon>
        <taxon>Neoptera</taxon>
        <taxon>Endopterygota</taxon>
        <taxon>Hymenoptera</taxon>
        <taxon>Apocrita</taxon>
        <taxon>Aculeata</taxon>
        <taxon>Formicoidea</taxon>
        <taxon>Formicidae</taxon>
        <taxon>Formicinae</taxon>
        <taxon>Lasius</taxon>
        <taxon>Lasius</taxon>
    </lineage>
</organism>
<protein>
    <submittedName>
        <fullName evidence="1">Uncharacterized protein</fullName>
    </submittedName>
</protein>
<comment type="caution">
    <text evidence="1">The sequence shown here is derived from an EMBL/GenBank/DDBJ whole genome shotgun (WGS) entry which is preliminary data.</text>
</comment>